<dbReference type="EMBL" id="CP010401">
    <property type="protein sequence ID" value="ALE03184.1"/>
    <property type="molecule type" value="Genomic_DNA"/>
</dbReference>
<evidence type="ECO:0000313" key="2">
    <source>
        <dbReference type="Proteomes" id="UP000057213"/>
    </source>
</evidence>
<name>A0A0M4LS46_9HYPH</name>
<organism evidence="1 2">
    <name type="scientific">Bartonella ancashensis</name>
    <dbReference type="NCBI Taxonomy" id="1318743"/>
    <lineage>
        <taxon>Bacteria</taxon>
        <taxon>Pseudomonadati</taxon>
        <taxon>Pseudomonadota</taxon>
        <taxon>Alphaproteobacteria</taxon>
        <taxon>Hyphomicrobiales</taxon>
        <taxon>Bartonellaceae</taxon>
        <taxon>Bartonella</taxon>
    </lineage>
</organism>
<proteinExistence type="predicted"/>
<gene>
    <name evidence="1" type="ORF">PU02_0370</name>
</gene>
<keyword evidence="2" id="KW-1185">Reference proteome</keyword>
<protein>
    <submittedName>
        <fullName evidence="1">Uncharacterized protein</fullName>
    </submittedName>
</protein>
<evidence type="ECO:0000313" key="1">
    <source>
        <dbReference type="EMBL" id="ALE03184.1"/>
    </source>
</evidence>
<accession>A0A0M4LS46</accession>
<dbReference type="AlphaFoldDB" id="A0A0M4LS46"/>
<dbReference type="PATRIC" id="fig|1318743.3.peg.381"/>
<dbReference type="KEGG" id="banc:PU02_0370"/>
<dbReference type="Proteomes" id="UP000057213">
    <property type="component" value="Chromosome"/>
</dbReference>
<reference evidence="1 2" key="1">
    <citation type="journal article" date="2015" name="Genome Announc.">
        <title>Complete Genome Sequence of Bartonella ancashensis Strain 20.00, Isolated from the Blood of a Patient with Verruga Peruana.</title>
        <authorList>
            <person name="Hang J."/>
            <person name="Mullins K.E."/>
            <person name="Clifford R.J."/>
            <person name="Onmus-Leone F."/>
            <person name="Yang Y."/>
            <person name="Jiang J."/>
            <person name="Leguia M."/>
            <person name="Kasper M.R."/>
            <person name="Maguina C."/>
            <person name="Lesho E.P."/>
            <person name="Jarman R.G."/>
            <person name="Richards A.L."/>
            <person name="Blazes D."/>
        </authorList>
    </citation>
    <scope>NUCLEOTIDE SEQUENCE [LARGE SCALE GENOMIC DNA]</scope>
    <source>
        <strain evidence="1 2">20.00</strain>
    </source>
</reference>
<sequence>MRSLIFCDFSFSSLCSFLKFTQEFSMKQPNKKQRAPLLFQKS</sequence>